<gene>
    <name evidence="3" type="ORF">PS9374_07060</name>
</gene>
<dbReference type="PANTHER" id="PTHR33498:SF1">
    <property type="entry name" value="TRANSPOSASE FOR INSERTION SEQUENCE ELEMENT IS1557"/>
    <property type="match status" value="1"/>
</dbReference>
<dbReference type="Pfam" id="PF01610">
    <property type="entry name" value="DDE_Tnp_ISL3"/>
    <property type="match status" value="1"/>
</dbReference>
<dbReference type="PANTHER" id="PTHR33498">
    <property type="entry name" value="TRANSPOSASE FOR INSERTION SEQUENCE ELEMENT IS1557"/>
    <property type="match status" value="1"/>
</dbReference>
<keyword evidence="4" id="KW-1185">Reference proteome</keyword>
<sequence length="208" mass="22335">MHSSYERRLCDTAVSGQETIVHLGVLRFRCGNDDCTKTTFAEQVPGLTIRYGRHSVHLRQVLQTIALALGGRAGARLAHRLAIAVSRMTLIRLIRSLPDPQPASAPQVLGVDDFALRRGHTYGTILIDITTSRPVDVLFDRSADSLAAWLRAHPGIEVVCRDRAGSTPREPAAARPRPSRSPTGGTCGATSARPSSAPSPNTAPTCAR</sequence>
<evidence type="ECO:0000313" key="3">
    <source>
        <dbReference type="EMBL" id="GAT71369.1"/>
    </source>
</evidence>
<reference evidence="4" key="2">
    <citation type="submission" date="2016-04" db="EMBL/GenBank/DDBJ databases">
        <title>Planomonospora sphaerica JCM9374 whole genome shotgun sequence.</title>
        <authorList>
            <person name="Suzuki T."/>
            <person name="Dohra H."/>
            <person name="Kodani S."/>
        </authorList>
    </citation>
    <scope>NUCLEOTIDE SEQUENCE [LARGE SCALE GENOMIC DNA]</scope>
    <source>
        <strain evidence="4">JCM 9374</strain>
    </source>
</reference>
<name>A0A161LZ98_9ACTN</name>
<dbReference type="STRING" id="161355.PS9374_07060"/>
<evidence type="ECO:0000259" key="2">
    <source>
        <dbReference type="Pfam" id="PF01610"/>
    </source>
</evidence>
<dbReference type="Proteomes" id="UP000077701">
    <property type="component" value="Unassembled WGS sequence"/>
</dbReference>
<accession>A0A161LZ98</accession>
<evidence type="ECO:0000313" key="4">
    <source>
        <dbReference type="Proteomes" id="UP000077701"/>
    </source>
</evidence>
<feature type="region of interest" description="Disordered" evidence="1">
    <location>
        <begin position="161"/>
        <end position="208"/>
    </location>
</feature>
<organism evidence="3 4">
    <name type="scientific">Planomonospora sphaerica</name>
    <dbReference type="NCBI Taxonomy" id="161355"/>
    <lineage>
        <taxon>Bacteria</taxon>
        <taxon>Bacillati</taxon>
        <taxon>Actinomycetota</taxon>
        <taxon>Actinomycetes</taxon>
        <taxon>Streptosporangiales</taxon>
        <taxon>Streptosporangiaceae</taxon>
        <taxon>Planomonospora</taxon>
    </lineage>
</organism>
<comment type="caution">
    <text evidence="3">The sequence shown here is derived from an EMBL/GenBank/DDBJ whole genome shotgun (WGS) entry which is preliminary data.</text>
</comment>
<dbReference type="AlphaFoldDB" id="A0A161LZ98"/>
<feature type="compositionally biased region" description="Low complexity" evidence="1">
    <location>
        <begin position="166"/>
        <end position="208"/>
    </location>
</feature>
<feature type="domain" description="Transposase IS204/IS1001/IS1096/IS1165 DDE" evidence="2">
    <location>
        <begin position="109"/>
        <end position="162"/>
    </location>
</feature>
<dbReference type="InterPro" id="IPR047951">
    <property type="entry name" value="Transpos_ISL3"/>
</dbReference>
<proteinExistence type="predicted"/>
<dbReference type="InterPro" id="IPR002560">
    <property type="entry name" value="Transposase_DDE"/>
</dbReference>
<dbReference type="EMBL" id="BDCX01000028">
    <property type="protein sequence ID" value="GAT71369.1"/>
    <property type="molecule type" value="Genomic_DNA"/>
</dbReference>
<protein>
    <submittedName>
        <fullName evidence="3">Transposase</fullName>
    </submittedName>
</protein>
<reference evidence="3 4" key="1">
    <citation type="journal article" date="2016" name="Genome Announc.">
        <title>Draft Genome Sequence of Planomonospora sphaerica JCM9374, a Rare Actinomycete.</title>
        <authorList>
            <person name="Dohra H."/>
            <person name="Suzuki T."/>
            <person name="Inoue Y."/>
            <person name="Kodani S."/>
        </authorList>
    </citation>
    <scope>NUCLEOTIDE SEQUENCE [LARGE SCALE GENOMIC DNA]</scope>
    <source>
        <strain evidence="3 4">JCM 9374</strain>
    </source>
</reference>
<evidence type="ECO:0000256" key="1">
    <source>
        <dbReference type="SAM" id="MobiDB-lite"/>
    </source>
</evidence>